<accession>A0ABV5HIK5</accession>
<proteinExistence type="predicted"/>
<dbReference type="EMBL" id="JBHMEP010000001">
    <property type="protein sequence ID" value="MFB9134068.1"/>
    <property type="molecule type" value="Genomic_DNA"/>
</dbReference>
<name>A0ABV5HIK5_9VIBR</name>
<dbReference type="Proteomes" id="UP001589645">
    <property type="component" value="Unassembled WGS sequence"/>
</dbReference>
<sequence>MSFVQVFMSASSFFSQLYVKSSEITPYLCGYEGEVELKAIRPQQSNAQVVQELYSQIEQRNPEAGSAYWLTRTWSLLCWQPTYLAFISVYGFQRVPTLTQLIQYKTDCFVTGYQFDELTVEQGELDQVIVKAGEQLRRLFDEYREDMANWTRIRPGFADHIFGDAIIACLLQCFYAQQVSREQVFEHARLWLNACRLPLSLTDTLLEKLPSEQLVQVRKSCCLIYKCDGRGLCANCPRLPENKELLAR</sequence>
<evidence type="ECO:0000313" key="2">
    <source>
        <dbReference type="EMBL" id="MFB9134068.1"/>
    </source>
</evidence>
<dbReference type="RefSeq" id="WP_390189781.1">
    <property type="nucleotide sequence ID" value="NZ_JBHMEP010000001.1"/>
</dbReference>
<dbReference type="InterPro" id="IPR023998">
    <property type="entry name" value="FCR-like"/>
</dbReference>
<comment type="caution">
    <text evidence="2">The sequence shown here is derived from an EMBL/GenBank/DDBJ whole genome shotgun (WGS) entry which is preliminary data.</text>
</comment>
<gene>
    <name evidence="2" type="ORF">ACFFUV_03685</name>
</gene>
<dbReference type="InterPro" id="IPR024726">
    <property type="entry name" value="FhuF_C"/>
</dbReference>
<reference evidence="2 3" key="1">
    <citation type="submission" date="2024-09" db="EMBL/GenBank/DDBJ databases">
        <authorList>
            <person name="Sun Q."/>
            <person name="Mori K."/>
        </authorList>
    </citation>
    <scope>NUCLEOTIDE SEQUENCE [LARGE SCALE GENOMIC DNA]</scope>
    <source>
        <strain evidence="2 3">CECT 8064</strain>
    </source>
</reference>
<dbReference type="Pfam" id="PF11575">
    <property type="entry name" value="FhuF_C"/>
    <property type="match status" value="1"/>
</dbReference>
<dbReference type="NCBIfam" id="TIGR03950">
    <property type="entry name" value="sidero_Fe_reduc"/>
    <property type="match status" value="1"/>
</dbReference>
<organism evidence="2 3">
    <name type="scientific">Vibrio olivae</name>
    <dbReference type="NCBI Taxonomy" id="1243002"/>
    <lineage>
        <taxon>Bacteria</taxon>
        <taxon>Pseudomonadati</taxon>
        <taxon>Pseudomonadota</taxon>
        <taxon>Gammaproteobacteria</taxon>
        <taxon>Vibrionales</taxon>
        <taxon>Vibrionaceae</taxon>
        <taxon>Vibrio</taxon>
    </lineage>
</organism>
<evidence type="ECO:0000259" key="1">
    <source>
        <dbReference type="Pfam" id="PF11575"/>
    </source>
</evidence>
<protein>
    <submittedName>
        <fullName evidence="2">Siderophore ferric iron reductase</fullName>
    </submittedName>
</protein>
<feature type="domain" description="Ferric siderophore reductase C-terminal" evidence="1">
    <location>
        <begin position="218"/>
        <end position="238"/>
    </location>
</feature>
<evidence type="ECO:0000313" key="3">
    <source>
        <dbReference type="Proteomes" id="UP001589645"/>
    </source>
</evidence>
<keyword evidence="3" id="KW-1185">Reference proteome</keyword>